<sequence>MGQTLRKPKEPETPPVAHKEPRSSLTPDATGFGPEFCKSCWFERKGLVKCQNHYLCMKCLTLLLTVSSRCPVCKYPLPTKLELKSPPTAPPPETENPPPYSP</sequence>
<dbReference type="Pfam" id="PF03854">
    <property type="entry name" value="zf-P11"/>
    <property type="match status" value="1"/>
</dbReference>
<keyword evidence="1" id="KW-0449">Lipoprotein</keyword>
<feature type="region of interest" description="Disordered" evidence="3">
    <location>
        <begin position="78"/>
        <end position="102"/>
    </location>
</feature>
<keyword evidence="1" id="KW-0863">Zinc-finger</keyword>
<keyword evidence="1 2" id="KW-1035">Host cytoplasm</keyword>
<keyword evidence="1" id="KW-0862">Zinc</keyword>
<keyword evidence="1" id="KW-0519">Myristate</keyword>
<evidence type="ECO:0000256" key="3">
    <source>
        <dbReference type="SAM" id="MobiDB-lite"/>
    </source>
</evidence>
<feature type="chain" id="PRO_5035349901" description="RING finger protein Z" evidence="1">
    <location>
        <begin position="2"/>
        <end position="102"/>
    </location>
</feature>
<comment type="function">
    <text evidence="1">Plays a crucial role in virion assembly and budding. Expressed late in the virus life cycle, it acts as an inhibitor of viral transcription and RNA synthesis by interacting with the viral polymerase L. Presumably recruits the NP encapsidated genome to cellular membranes at budding sites via direct interaction with NP. Plays critical roles in the final steps of viral release by interacting with host TSG101, a member of the vacuolar protein-sorting pathway and using other cellular host proteins involved in vesicle formation pathway. The budding of the virus progeny occurs after association of protein Z with the viral glycoprotein complex SSP-GP1-GP2 at the cell periphery, step that requires myristoylation of protein Z. Also selectively represses protein production by associating with host eIF4E.</text>
</comment>
<comment type="similarity">
    <text evidence="1 2">Belongs to the arenaviridae Z protein family.</text>
</comment>
<protein>
    <recommendedName>
        <fullName evidence="1 2">RING finger protein Z</fullName>
        <shortName evidence="1 2">Protein Z</shortName>
    </recommendedName>
    <alternativeName>
        <fullName evidence="1 2">Zinc-binding protein</fullName>
    </alternativeName>
</protein>
<keyword evidence="1 2" id="KW-1187">Viral budding via the host ESCRT complexes</keyword>
<feature type="short sequence motif" description="PTAP/PSAP motif" evidence="1">
    <location>
        <begin position="87"/>
        <end position="90"/>
    </location>
</feature>
<feature type="lipid moiety-binding region" description="N-myristoyl glycine; by host" evidence="1">
    <location>
        <position position="2"/>
    </location>
</feature>
<keyword evidence="1 2" id="KW-1188">Viral release from host cell</keyword>
<accession>A0A8E6YHE6</accession>
<keyword evidence="1 2" id="KW-1032">Host cell membrane</keyword>
<feature type="initiator methionine" description="Removed; by host" evidence="1">
    <location>
        <position position="1"/>
    </location>
</feature>
<name>A0A8E6YHE6_9VIRU</name>
<comment type="subunit">
    <text evidence="1">Interacts with protein NP; this interaction probably directs the encapsidated genome to budding sites. Interacts (via RING domain) with polymerase L; this interaction inhibits viral transcription and replication, Z partially blocks the product exit tunnel for the releasing nascent RNA product. Interacts with the glycoprotein complex; this interaction plays a role in virion budding. Interacts with host eIF4E; this interaction results in eIF4E reduced affinity for its substrate, the 5'-m7 G cap structure. Interacts (via late-budding domain) with host TSG101; this interaction is essential for budding and release of viral particles. Interacts with host RPLP0; this interaction may serve to load ribosome-like particles inside the virion. Interacts with host PML; this interaction induces PML bodies redistribution in the cytoplasm upon viral infection.</text>
</comment>
<comment type="domain">
    <text evidence="1">Late-budding domains (L domains) are short sequence motifs essential for viral particle budding. They recruit proteins of the host ESCRT machinery (Endosomal Sorting Complex Required for Transport) or ESCRT-associated proteins.</text>
</comment>
<keyword evidence="1" id="KW-0479">Metal-binding</keyword>
<keyword evidence="1 2" id="KW-0472">Membrane</keyword>
<evidence type="ECO:0000259" key="4">
    <source>
        <dbReference type="Pfam" id="PF03854"/>
    </source>
</evidence>
<dbReference type="GO" id="GO:0003723">
    <property type="term" value="F:RNA binding"/>
    <property type="evidence" value="ECO:0007669"/>
    <property type="project" value="UniProtKB-UniRule"/>
</dbReference>
<dbReference type="InterPro" id="IPR024183">
    <property type="entry name" value="RING_finger_Z_arenaviridae"/>
</dbReference>
<feature type="region of interest" description="Disordered" evidence="3">
    <location>
        <begin position="1"/>
        <end position="31"/>
    </location>
</feature>
<reference evidence="5" key="1">
    <citation type="journal article" date="2021" name="Sci. Rep.">
        <title>Molecular characterization of a new highly divergent Mobala related arenavirus isolated from Praomys sp. rodents.</title>
        <authorList>
            <person name="Simo Tchetgna H."/>
            <person name="Descorps-Declere S."/>
            <person name="Selekon B."/>
            <person name="Kwasiborski A."/>
            <person name="Vandenbogaert M."/>
            <person name="Manuguerra J.C."/>
            <person name="Gessain A."/>
            <person name="Caro V."/>
            <person name="Nakoune E."/>
            <person name="Berthet N."/>
        </authorList>
    </citation>
    <scope>NUCLEOTIDE SEQUENCE</scope>
    <source>
        <strain evidence="5">AnRB3214</strain>
    </source>
</reference>
<keyword evidence="1 2" id="KW-0946">Virion</keyword>
<dbReference type="GO" id="GO:0016020">
    <property type="term" value="C:membrane"/>
    <property type="evidence" value="ECO:0007669"/>
    <property type="project" value="UniProtKB-UniRule"/>
</dbReference>
<dbReference type="GO" id="GO:0039702">
    <property type="term" value="P:viral budding via host ESCRT complex"/>
    <property type="evidence" value="ECO:0007669"/>
    <property type="project" value="UniProtKB-UniRule"/>
</dbReference>
<proteinExistence type="inferred from homology"/>
<keyword evidence="1 2" id="KW-0945">Host-virus interaction</keyword>
<dbReference type="GO" id="GO:0046761">
    <property type="term" value="P:viral budding from plasma membrane"/>
    <property type="evidence" value="ECO:0007669"/>
    <property type="project" value="UniProtKB-UniRule"/>
</dbReference>
<dbReference type="GO" id="GO:0044220">
    <property type="term" value="C:host cell perinuclear region of cytoplasm"/>
    <property type="evidence" value="ECO:0007669"/>
    <property type="project" value="UniProtKB-SubCell"/>
</dbReference>
<dbReference type="HAMAP" id="MF_04087">
    <property type="entry name" value="ARENA_Z"/>
    <property type="match status" value="1"/>
</dbReference>
<feature type="compositionally biased region" description="Basic and acidic residues" evidence="3">
    <location>
        <begin position="7"/>
        <end position="22"/>
    </location>
</feature>
<feature type="domain" description="RING finger protein Z zinc finger" evidence="4">
    <location>
        <begin position="33"/>
        <end position="81"/>
    </location>
</feature>
<evidence type="ECO:0000256" key="2">
    <source>
        <dbReference type="PIRNR" id="PIRNR004030"/>
    </source>
</evidence>
<dbReference type="PIRSF" id="PIRSF004030">
    <property type="entry name" value="Z_ArenaV"/>
    <property type="match status" value="1"/>
</dbReference>
<feature type="compositionally biased region" description="Pro residues" evidence="3">
    <location>
        <begin position="87"/>
        <end position="102"/>
    </location>
</feature>
<keyword evidence="1 2" id="KW-1043">Host membrane</keyword>
<comment type="caution">
    <text evidence="1">Lacks conserved residue(s) required for the propagation of feature annotation.</text>
</comment>
<gene>
    <name evidence="1" type="primary">Z</name>
</gene>
<dbReference type="GO" id="GO:0044423">
    <property type="term" value="C:virion component"/>
    <property type="evidence" value="ECO:0007669"/>
    <property type="project" value="UniProtKB-UniRule"/>
</dbReference>
<dbReference type="InterPro" id="IPR003224">
    <property type="entry name" value="Z_RING_Znf"/>
</dbReference>
<comment type="subcellular location">
    <subcellularLocation>
        <location evidence="1 2">Virion</location>
    </subcellularLocation>
    <subcellularLocation>
        <location evidence="1 2">Host cytoplasm</location>
        <location evidence="1 2">Host perinuclear region</location>
    </subcellularLocation>
    <subcellularLocation>
        <location evidence="1 2">Host cell membrane</location>
        <topology evidence="1">Lipid-anchor</topology>
        <orientation evidence="1">Cytoplasmic side</orientation>
    </subcellularLocation>
    <text evidence="1 2">Mainly perinuclear. During budding, associates at the inner side of the plasma membrane of infected cells.</text>
</comment>
<organism evidence="5">
    <name type="scientific">Mammarenavirus AnRB3214</name>
    <dbReference type="NCBI Taxonomy" id="2838264"/>
    <lineage>
        <taxon>Viruses</taxon>
        <taxon>Riboviria</taxon>
        <taxon>Orthornavirae</taxon>
        <taxon>Negarnaviricota</taxon>
        <taxon>Polyploviricotina</taxon>
        <taxon>Bunyaviricetes</taxon>
        <taxon>Hareavirales</taxon>
        <taxon>Arenaviridae</taxon>
        <taxon>Mammarenavirus</taxon>
    </lineage>
</organism>
<feature type="zinc finger region" description="RING-type; atypical" evidence="1">
    <location>
        <begin position="37"/>
        <end position="73"/>
    </location>
</feature>
<evidence type="ECO:0000256" key="1">
    <source>
        <dbReference type="HAMAP-Rule" id="MF_04087"/>
    </source>
</evidence>
<dbReference type="GO" id="GO:0020002">
    <property type="term" value="C:host cell plasma membrane"/>
    <property type="evidence" value="ECO:0007669"/>
    <property type="project" value="UniProtKB-SubCell"/>
</dbReference>
<comment type="PTM">
    <text evidence="1">Myristoylation is required for the role of RING finger protein Z in assembly and budding.</text>
</comment>
<dbReference type="GO" id="GO:0008270">
    <property type="term" value="F:zinc ion binding"/>
    <property type="evidence" value="ECO:0007669"/>
    <property type="project" value="UniProtKB-UniRule"/>
</dbReference>
<evidence type="ECO:0000313" key="5">
    <source>
        <dbReference type="EMBL" id="QVU02256.1"/>
    </source>
</evidence>
<keyword evidence="1 2" id="KW-1198">Viral budding</keyword>
<dbReference type="EMBL" id="MW929171">
    <property type="protein sequence ID" value="QVU02256.1"/>
    <property type="molecule type" value="Viral_cRNA"/>
</dbReference>